<dbReference type="SMART" id="SM00267">
    <property type="entry name" value="GGDEF"/>
    <property type="match status" value="1"/>
</dbReference>
<dbReference type="RefSeq" id="WP_207638319.1">
    <property type="nucleotide sequence ID" value="NZ_FNDZ01000015.1"/>
</dbReference>
<keyword evidence="1" id="KW-1133">Transmembrane helix</keyword>
<name>A0A1G8T0U6_9CLOT</name>
<feature type="transmembrane region" description="Helical" evidence="1">
    <location>
        <begin position="73"/>
        <end position="92"/>
    </location>
</feature>
<dbReference type="PANTHER" id="PTHR45138">
    <property type="entry name" value="REGULATORY COMPONENTS OF SENSORY TRANSDUCTION SYSTEM"/>
    <property type="match status" value="1"/>
</dbReference>
<evidence type="ECO:0000313" key="3">
    <source>
        <dbReference type="EMBL" id="SDJ35128.1"/>
    </source>
</evidence>
<evidence type="ECO:0000256" key="1">
    <source>
        <dbReference type="SAM" id="Phobius"/>
    </source>
</evidence>
<dbReference type="GO" id="GO:0052621">
    <property type="term" value="F:diguanylate cyclase activity"/>
    <property type="evidence" value="ECO:0007669"/>
    <property type="project" value="TreeGrafter"/>
</dbReference>
<protein>
    <submittedName>
        <fullName evidence="3">Diguanylate cyclase (GGDEF) domain-containing protein</fullName>
    </submittedName>
</protein>
<feature type="transmembrane region" description="Helical" evidence="1">
    <location>
        <begin position="37"/>
        <end position="58"/>
    </location>
</feature>
<dbReference type="PROSITE" id="PS50887">
    <property type="entry name" value="GGDEF"/>
    <property type="match status" value="1"/>
</dbReference>
<dbReference type="Proteomes" id="UP000183255">
    <property type="component" value="Unassembled WGS sequence"/>
</dbReference>
<evidence type="ECO:0000313" key="4">
    <source>
        <dbReference type="Proteomes" id="UP000183255"/>
    </source>
</evidence>
<feature type="transmembrane region" description="Helical" evidence="1">
    <location>
        <begin position="147"/>
        <end position="164"/>
    </location>
</feature>
<feature type="transmembrane region" description="Helical" evidence="1">
    <location>
        <begin position="6"/>
        <end position="25"/>
    </location>
</feature>
<feature type="transmembrane region" description="Helical" evidence="1">
    <location>
        <begin position="112"/>
        <end position="132"/>
    </location>
</feature>
<sequence>MLDYLVQFQINVFALGILLSLYLFMRTTKLRTFTNRLLRWIIYATAASIVLEPLTWIFDGMMFPGAYFLEYSTNFMLFLVGPIIAGLLLSYVDYRIFNDARRIHSRVYYQQASIMTFLILVYNIFNPIYFQVNRDSNSFNSGPLKEIHYGVLAFSYLFMMYFLVRHWKKITKKEVLIYAICFLTPILGMVVQMFDSKLHFSWTSIVIGLFMVYIFLETMPSDEDYLTKLYNRRSYETELSYLVRSRKPFGILIFDLNDFKEINDEHGHHKGDEVLLHFANALSHVFSKEGLASRLGGDEFAVILRGNQDHVETHINKVKTYLQKTEDAVLKSLTFSYGFEKHYMDMSMDDLYKQADQKMYLQKKLSKKEKNLPEGMAEGL</sequence>
<evidence type="ECO:0000259" key="2">
    <source>
        <dbReference type="PROSITE" id="PS50887"/>
    </source>
</evidence>
<reference evidence="3 4" key="1">
    <citation type="submission" date="2016-10" db="EMBL/GenBank/DDBJ databases">
        <authorList>
            <person name="de Groot N.N."/>
        </authorList>
    </citation>
    <scope>NUCLEOTIDE SEQUENCE [LARGE SCALE GENOMIC DNA]</scope>
    <source>
        <strain evidence="3 4">CGMCC 1.5058</strain>
    </source>
</reference>
<dbReference type="AlphaFoldDB" id="A0A1G8T0U6"/>
<dbReference type="InterPro" id="IPR050469">
    <property type="entry name" value="Diguanylate_Cyclase"/>
</dbReference>
<accession>A0A1G8T0U6</accession>
<dbReference type="InterPro" id="IPR029787">
    <property type="entry name" value="Nucleotide_cyclase"/>
</dbReference>
<keyword evidence="1" id="KW-0472">Membrane</keyword>
<dbReference type="InterPro" id="IPR000160">
    <property type="entry name" value="GGDEF_dom"/>
</dbReference>
<feature type="transmembrane region" description="Helical" evidence="1">
    <location>
        <begin position="200"/>
        <end position="216"/>
    </location>
</feature>
<dbReference type="CDD" id="cd01949">
    <property type="entry name" value="GGDEF"/>
    <property type="match status" value="1"/>
</dbReference>
<keyword evidence="1" id="KW-0812">Transmembrane</keyword>
<dbReference type="SUPFAM" id="SSF55073">
    <property type="entry name" value="Nucleotide cyclase"/>
    <property type="match status" value="1"/>
</dbReference>
<dbReference type="Pfam" id="PF00990">
    <property type="entry name" value="GGDEF"/>
    <property type="match status" value="1"/>
</dbReference>
<dbReference type="EMBL" id="FNDZ01000015">
    <property type="protein sequence ID" value="SDJ35128.1"/>
    <property type="molecule type" value="Genomic_DNA"/>
</dbReference>
<feature type="transmembrane region" description="Helical" evidence="1">
    <location>
        <begin position="176"/>
        <end position="194"/>
    </location>
</feature>
<dbReference type="NCBIfam" id="TIGR00254">
    <property type="entry name" value="GGDEF"/>
    <property type="match status" value="1"/>
</dbReference>
<dbReference type="PANTHER" id="PTHR45138:SF9">
    <property type="entry name" value="DIGUANYLATE CYCLASE DGCM-RELATED"/>
    <property type="match status" value="1"/>
</dbReference>
<proteinExistence type="predicted"/>
<feature type="domain" description="GGDEF" evidence="2">
    <location>
        <begin position="247"/>
        <end position="375"/>
    </location>
</feature>
<dbReference type="InterPro" id="IPR043128">
    <property type="entry name" value="Rev_trsase/Diguanyl_cyclase"/>
</dbReference>
<dbReference type="Gene3D" id="3.30.70.270">
    <property type="match status" value="1"/>
</dbReference>
<gene>
    <name evidence="3" type="ORF">SAMN05421804_1154</name>
</gene>
<organism evidence="3 4">
    <name type="scientific">Proteiniclasticum ruminis</name>
    <dbReference type="NCBI Taxonomy" id="398199"/>
    <lineage>
        <taxon>Bacteria</taxon>
        <taxon>Bacillati</taxon>
        <taxon>Bacillota</taxon>
        <taxon>Clostridia</taxon>
        <taxon>Eubacteriales</taxon>
        <taxon>Clostridiaceae</taxon>
        <taxon>Proteiniclasticum</taxon>
    </lineage>
</organism>